<evidence type="ECO:0000256" key="7">
    <source>
        <dbReference type="ARBA" id="ARBA00023002"/>
    </source>
</evidence>
<evidence type="ECO:0000256" key="3">
    <source>
        <dbReference type="ARBA" id="ARBA00022516"/>
    </source>
</evidence>
<feature type="domain" description="Fatty acid desaturase" evidence="13">
    <location>
        <begin position="48"/>
        <end position="280"/>
    </location>
</feature>
<dbReference type="PANTHER" id="PTHR11351">
    <property type="entry name" value="ACYL-COA DESATURASE"/>
    <property type="match status" value="1"/>
</dbReference>
<dbReference type="GO" id="GO:0016020">
    <property type="term" value="C:membrane"/>
    <property type="evidence" value="ECO:0007669"/>
    <property type="project" value="UniProtKB-SubCell"/>
</dbReference>
<protein>
    <submittedName>
        <fullName evidence="14">Fatty acid desaturase</fullName>
    </submittedName>
</protein>
<evidence type="ECO:0000256" key="5">
    <source>
        <dbReference type="ARBA" id="ARBA00022832"/>
    </source>
</evidence>
<evidence type="ECO:0000256" key="4">
    <source>
        <dbReference type="ARBA" id="ARBA00022692"/>
    </source>
</evidence>
<keyword evidence="10 12" id="KW-0472">Membrane</keyword>
<dbReference type="EMBL" id="UFSM01000001">
    <property type="protein sequence ID" value="SUU91515.1"/>
    <property type="molecule type" value="Genomic_DNA"/>
</dbReference>
<feature type="transmembrane region" description="Helical" evidence="12">
    <location>
        <begin position="171"/>
        <end position="195"/>
    </location>
</feature>
<sequence>MSDQIAAQAATSAVARQPLLARIDWLNVSGLAFYHLVALYALLPWFFSWTGVILCIAGIYVFGTLGINLCYHRLLTHRGFTCPKWLEHGLAIIAVCAFQDTPARWVAVHRRHHEHADEEPDPHSPIVTFLWAHVGWLLVKSPDMERMQIYGRYAKDIVRDPFYRKLDKPHVYLGIILASWVAFFGGGVVASLIAGGTTDEAMQFGLSLLVWGVFLRTVITWHITWSVNSVTHVWGYRNYETSDDSTNNVIVGLLSNGEGWHNNHHADPRSARHGHHWWEFDVTYLTIRLLGVLGLATKIAEPRKHGH</sequence>
<keyword evidence="3" id="KW-0444">Lipid biosynthesis</keyword>
<dbReference type="GO" id="GO:0006633">
    <property type="term" value="P:fatty acid biosynthetic process"/>
    <property type="evidence" value="ECO:0007669"/>
    <property type="project" value="UniProtKB-KW"/>
</dbReference>
<keyword evidence="9" id="KW-0443">Lipid metabolism</keyword>
<dbReference type="InterPro" id="IPR015876">
    <property type="entry name" value="Acyl-CoA_DS"/>
</dbReference>
<dbReference type="CDD" id="cd03505">
    <property type="entry name" value="Delta9-FADS-like"/>
    <property type="match status" value="1"/>
</dbReference>
<dbReference type="PANTHER" id="PTHR11351:SF31">
    <property type="entry name" value="DESATURASE 1, ISOFORM A-RELATED"/>
    <property type="match status" value="1"/>
</dbReference>
<gene>
    <name evidence="14" type="ORF">NCTC10684_04784</name>
</gene>
<keyword evidence="5" id="KW-0276">Fatty acid metabolism</keyword>
<evidence type="ECO:0000256" key="8">
    <source>
        <dbReference type="ARBA" id="ARBA00023004"/>
    </source>
</evidence>
<dbReference type="PRINTS" id="PR00075">
    <property type="entry name" value="FACDDSATRASE"/>
</dbReference>
<evidence type="ECO:0000313" key="14">
    <source>
        <dbReference type="EMBL" id="SUU91515.1"/>
    </source>
</evidence>
<feature type="transmembrane region" description="Helical" evidence="12">
    <location>
        <begin position="25"/>
        <end position="43"/>
    </location>
</feature>
<evidence type="ECO:0000313" key="15">
    <source>
        <dbReference type="Proteomes" id="UP000254701"/>
    </source>
</evidence>
<dbReference type="AlphaFoldDB" id="A0A380WRU3"/>
<evidence type="ECO:0000256" key="11">
    <source>
        <dbReference type="ARBA" id="ARBA00023160"/>
    </source>
</evidence>
<feature type="transmembrane region" description="Helical" evidence="12">
    <location>
        <begin position="49"/>
        <end position="71"/>
    </location>
</feature>
<dbReference type="Proteomes" id="UP000254701">
    <property type="component" value="Unassembled WGS sequence"/>
</dbReference>
<evidence type="ECO:0000256" key="9">
    <source>
        <dbReference type="ARBA" id="ARBA00023098"/>
    </source>
</evidence>
<keyword evidence="8" id="KW-0408">Iron</keyword>
<keyword evidence="6 12" id="KW-1133">Transmembrane helix</keyword>
<evidence type="ECO:0000256" key="2">
    <source>
        <dbReference type="ARBA" id="ARBA00008749"/>
    </source>
</evidence>
<reference evidence="14 15" key="1">
    <citation type="submission" date="2018-06" db="EMBL/GenBank/DDBJ databases">
        <authorList>
            <consortium name="Pathogen Informatics"/>
            <person name="Doyle S."/>
        </authorList>
    </citation>
    <scope>NUCLEOTIDE SEQUENCE [LARGE SCALE GENOMIC DNA]</scope>
    <source>
        <strain evidence="14 15">NCTC10684</strain>
    </source>
</reference>
<dbReference type="GO" id="GO:0016717">
    <property type="term" value="F:oxidoreductase activity, acting on paired donors, with oxidation of a pair of donors resulting in the reduction of molecular oxygen to two molecules of water"/>
    <property type="evidence" value="ECO:0007669"/>
    <property type="project" value="InterPro"/>
</dbReference>
<keyword evidence="11" id="KW-0275">Fatty acid biosynthesis</keyword>
<organism evidence="14 15">
    <name type="scientific">Aminobacter aminovorans</name>
    <name type="common">Chelatobacter heintzii</name>
    <dbReference type="NCBI Taxonomy" id="83263"/>
    <lineage>
        <taxon>Bacteria</taxon>
        <taxon>Pseudomonadati</taxon>
        <taxon>Pseudomonadota</taxon>
        <taxon>Alphaproteobacteria</taxon>
        <taxon>Hyphomicrobiales</taxon>
        <taxon>Phyllobacteriaceae</taxon>
        <taxon>Aminobacter</taxon>
    </lineage>
</organism>
<dbReference type="RefSeq" id="WP_115733364.1">
    <property type="nucleotide sequence ID" value="NZ_BAAAVY010000004.1"/>
</dbReference>
<keyword evidence="4 12" id="KW-0812">Transmembrane</keyword>
<name>A0A380WRU3_AMIAI</name>
<comment type="subcellular location">
    <subcellularLocation>
        <location evidence="1">Membrane</location>
        <topology evidence="1">Multi-pass membrane protein</topology>
    </subcellularLocation>
</comment>
<evidence type="ECO:0000256" key="12">
    <source>
        <dbReference type="SAM" id="Phobius"/>
    </source>
</evidence>
<feature type="transmembrane region" description="Helical" evidence="12">
    <location>
        <begin position="201"/>
        <end position="219"/>
    </location>
</feature>
<comment type="similarity">
    <text evidence="2">Belongs to the fatty acid desaturase type 2 family.</text>
</comment>
<evidence type="ECO:0000259" key="13">
    <source>
        <dbReference type="Pfam" id="PF00487"/>
    </source>
</evidence>
<dbReference type="Pfam" id="PF00487">
    <property type="entry name" value="FA_desaturase"/>
    <property type="match status" value="1"/>
</dbReference>
<dbReference type="InterPro" id="IPR005804">
    <property type="entry name" value="FA_desaturase_dom"/>
</dbReference>
<proteinExistence type="inferred from homology"/>
<evidence type="ECO:0000256" key="1">
    <source>
        <dbReference type="ARBA" id="ARBA00004141"/>
    </source>
</evidence>
<evidence type="ECO:0000256" key="10">
    <source>
        <dbReference type="ARBA" id="ARBA00023136"/>
    </source>
</evidence>
<dbReference type="OrthoDB" id="19906at2"/>
<keyword evidence="7" id="KW-0560">Oxidoreductase</keyword>
<accession>A0A380WRU3</accession>
<evidence type="ECO:0000256" key="6">
    <source>
        <dbReference type="ARBA" id="ARBA00022989"/>
    </source>
</evidence>